<evidence type="ECO:0000313" key="6">
    <source>
        <dbReference type="EMBL" id="GIZ90853.1"/>
    </source>
</evidence>
<dbReference type="Proteomes" id="UP000321110">
    <property type="component" value="Unassembled WGS sequence"/>
</dbReference>
<dbReference type="Proteomes" id="UP000887228">
    <property type="component" value="Unassembled WGS sequence"/>
</dbReference>
<evidence type="ECO:0000313" key="9">
    <source>
        <dbReference type="EMBL" id="TXI31773.1"/>
    </source>
</evidence>
<dbReference type="InterPro" id="IPR051043">
    <property type="entry name" value="Sulfatase_Mod_Factor_Kinase"/>
</dbReference>
<dbReference type="Pfam" id="PF12867">
    <property type="entry name" value="DinB_2"/>
    <property type="match status" value="1"/>
</dbReference>
<dbReference type="EMBL" id="JAOBYN010000013">
    <property type="protein sequence ID" value="MDH1056000.1"/>
    <property type="molecule type" value="Genomic_DNA"/>
</dbReference>
<dbReference type="InterPro" id="IPR005532">
    <property type="entry name" value="SUMF_dom"/>
</dbReference>
<evidence type="ECO:0000313" key="10">
    <source>
        <dbReference type="Proteomes" id="UP000321110"/>
    </source>
</evidence>
<evidence type="ECO:0000256" key="2">
    <source>
        <dbReference type="ARBA" id="ARBA00023004"/>
    </source>
</evidence>
<accession>A0A5C7W438</accession>
<dbReference type="EMBL" id="SSFO01000176">
    <property type="protein sequence ID" value="TXI31773.1"/>
    <property type="molecule type" value="Genomic_DNA"/>
</dbReference>
<comment type="pathway">
    <text evidence="3">Amino-acid biosynthesis; ergothioneine biosynthesis.</text>
</comment>
<dbReference type="NCBIfam" id="TIGR03440">
    <property type="entry name" value="egtB_TIGR03440"/>
    <property type="match status" value="1"/>
</dbReference>
<evidence type="ECO:0000313" key="8">
    <source>
        <dbReference type="EMBL" id="MDH1056000.1"/>
    </source>
</evidence>
<dbReference type="EMBL" id="BPMS01000037">
    <property type="protein sequence ID" value="GIZ90853.1"/>
    <property type="molecule type" value="Genomic_DNA"/>
</dbReference>
<evidence type="ECO:0000256" key="3">
    <source>
        <dbReference type="ARBA" id="ARBA00037882"/>
    </source>
</evidence>
<dbReference type="InterPro" id="IPR016187">
    <property type="entry name" value="CTDL_fold"/>
</dbReference>
<organism evidence="9 10">
    <name type="scientific">Aquipseudomonas alcaligenes</name>
    <name type="common">Pseudomonas alcaligenes</name>
    <dbReference type="NCBI Taxonomy" id="43263"/>
    <lineage>
        <taxon>Bacteria</taxon>
        <taxon>Pseudomonadati</taxon>
        <taxon>Pseudomonadota</taxon>
        <taxon>Gammaproteobacteria</taxon>
        <taxon>Pseudomonadales</taxon>
        <taxon>Pseudomonadaceae</taxon>
        <taxon>Aquipseudomonas</taxon>
    </lineage>
</organism>
<dbReference type="EMBL" id="BPMT01000034">
    <property type="protein sequence ID" value="GIZ95190.1"/>
    <property type="molecule type" value="Genomic_DNA"/>
</dbReference>
<evidence type="ECO:0000259" key="4">
    <source>
        <dbReference type="Pfam" id="PF03781"/>
    </source>
</evidence>
<evidence type="ECO:0000313" key="11">
    <source>
        <dbReference type="Proteomes" id="UP000887228"/>
    </source>
</evidence>
<dbReference type="GO" id="GO:0052699">
    <property type="term" value="P:ergothioneine biosynthetic process"/>
    <property type="evidence" value="ECO:0007669"/>
    <property type="project" value="InterPro"/>
</dbReference>
<dbReference type="InterPro" id="IPR017806">
    <property type="entry name" value="EgtB"/>
</dbReference>
<dbReference type="Pfam" id="PF03781">
    <property type="entry name" value="FGE-sulfatase"/>
    <property type="match status" value="1"/>
</dbReference>
<dbReference type="InterPro" id="IPR034660">
    <property type="entry name" value="DinB/YfiT-like"/>
</dbReference>
<dbReference type="InterPro" id="IPR024775">
    <property type="entry name" value="DinB-like"/>
</dbReference>
<keyword evidence="1" id="KW-0560">Oxidoreductase</keyword>
<keyword evidence="2" id="KW-0408">Iron</keyword>
<gene>
    <name evidence="8" type="primary">egtB</name>
    <name evidence="9" type="ORF">E6Q69_10625</name>
    <name evidence="6" type="ORF">KAM435_41800</name>
    <name evidence="7" type="ORF">KAM436_41580</name>
    <name evidence="8" type="ORF">N5C05_14675</name>
</gene>
<dbReference type="AlphaFoldDB" id="A0A5C7W438"/>
<dbReference type="Proteomes" id="UP001158730">
    <property type="component" value="Unassembled WGS sequence"/>
</dbReference>
<evidence type="ECO:0000313" key="7">
    <source>
        <dbReference type="EMBL" id="GIZ95190.1"/>
    </source>
</evidence>
<reference evidence="8" key="3">
    <citation type="submission" date="2022-09" db="EMBL/GenBank/DDBJ databases">
        <title>Intensive care unit water sources are persistently colonized with multi-drug resistant bacteria and are the site of extensive horizontal gene transfer of antibiotic resistance genes.</title>
        <authorList>
            <person name="Diorio-Toth L."/>
        </authorList>
    </citation>
    <scope>NUCLEOTIDE SEQUENCE</scope>
    <source>
        <strain evidence="8">GD03990</strain>
    </source>
</reference>
<dbReference type="PANTHER" id="PTHR23150">
    <property type="entry name" value="SULFATASE MODIFYING FACTOR 1, 2"/>
    <property type="match status" value="1"/>
</dbReference>
<sequence>MTIYTPEQILSLRYRGVRKRTEQLCAPLSVEDHVPQPMTDVSPPKWHLGHVTWFFEQFVLLPNLPGFAAFDPRYAYLFNSYYNAMGDRVARAERGHLSRPTVAEVLAYRAHVDAAMNQLLLQPLAADVAELIELGLQHEQQHQELLVTDIKYILGTQPLAPVYDPRGLGVLDVAAEHDGTCPPLDDWVDVAAGTVEVGHSGRSFAFDNESPKHAVLLGASQLRRTLVTNQEYLAFMADGGYERHEFWHAEGWDWVRTLIRKAPLYWQPDGCGGWQHYTLAGLQALERMAPVSHVSYYEAFAFCQWAGWRLPTEFEWEAAATRFKWGRRWEWTQSSYLPYPGFRRSPGAVGEYNGKFMVNQQVLRGSSYATPPGHARLTYRNFFNTPARWQFTGIRPARDPGQQAQA</sequence>
<feature type="domain" description="Sulfatase-modifying factor enzyme-like" evidence="4">
    <location>
        <begin position="184"/>
        <end position="321"/>
    </location>
</feature>
<dbReference type="InterPro" id="IPR042095">
    <property type="entry name" value="SUMF_sf"/>
</dbReference>
<evidence type="ECO:0000256" key="1">
    <source>
        <dbReference type="ARBA" id="ARBA00023002"/>
    </source>
</evidence>
<proteinExistence type="predicted"/>
<dbReference type="SUPFAM" id="SSF56436">
    <property type="entry name" value="C-type lectin-like"/>
    <property type="match status" value="1"/>
</dbReference>
<dbReference type="RefSeq" id="WP_126882739.1">
    <property type="nucleotide sequence ID" value="NZ_AP024354.1"/>
</dbReference>
<dbReference type="Gene3D" id="3.90.1580.10">
    <property type="entry name" value="paralog of FGE (formylglycine-generating enzyme)"/>
    <property type="match status" value="2"/>
</dbReference>
<reference evidence="6 11" key="2">
    <citation type="submission" date="2021-07" db="EMBL/GenBank/DDBJ databases">
        <title>Whole genome sequencing of carbapenem-resistant Pseudomonas spp. isolated in Japan.</title>
        <authorList>
            <person name="Suzuki M."/>
            <person name="Maehana S."/>
            <person name="Kitasato H."/>
        </authorList>
    </citation>
    <scope>NUCLEOTIDE SEQUENCE [LARGE SCALE GENOMIC DNA]</scope>
    <source>
        <strain evidence="6">KAM435</strain>
        <strain evidence="7 11">KAM436</strain>
    </source>
</reference>
<reference evidence="9 10" key="1">
    <citation type="submission" date="2018-09" db="EMBL/GenBank/DDBJ databases">
        <title>Metagenome Assembled Genomes from an Advanced Water Purification Facility.</title>
        <authorList>
            <person name="Stamps B.W."/>
            <person name="Spear J.R."/>
        </authorList>
    </citation>
    <scope>NUCLEOTIDE SEQUENCE [LARGE SCALE GENOMIC DNA]</scope>
    <source>
        <strain evidence="9">Bin_52_1</strain>
    </source>
</reference>
<protein>
    <submittedName>
        <fullName evidence="9">Ergothioneine biosynthesis protein EgtB</fullName>
    </submittedName>
</protein>
<dbReference type="PANTHER" id="PTHR23150:SF36">
    <property type="entry name" value="HERCYNINE OXYGENASE"/>
    <property type="match status" value="1"/>
</dbReference>
<dbReference type="Proteomes" id="UP000887212">
    <property type="component" value="Unassembled WGS sequence"/>
</dbReference>
<dbReference type="SUPFAM" id="SSF109854">
    <property type="entry name" value="DinB/YfiT-like putative metalloenzymes"/>
    <property type="match status" value="1"/>
</dbReference>
<name>A0A5C7W438_AQUAC</name>
<feature type="domain" description="DinB-like" evidence="5">
    <location>
        <begin position="14"/>
        <end position="144"/>
    </location>
</feature>
<evidence type="ECO:0000259" key="5">
    <source>
        <dbReference type="Pfam" id="PF12867"/>
    </source>
</evidence>
<comment type="caution">
    <text evidence="9">The sequence shown here is derived from an EMBL/GenBank/DDBJ whole genome shotgun (WGS) entry which is preliminary data.</text>
</comment>